<dbReference type="SUPFAM" id="SSF52954">
    <property type="entry name" value="Class II aaRS ABD-related"/>
    <property type="match status" value="1"/>
</dbReference>
<reference evidence="11" key="1">
    <citation type="submission" date="2015-10" db="EMBL/GenBank/DDBJ databases">
        <authorList>
            <person name="Regsiter A."/>
            <person name="william w."/>
        </authorList>
    </citation>
    <scope>NUCLEOTIDE SEQUENCE</scope>
    <source>
        <strain evidence="11">Montdore</strain>
    </source>
</reference>
<dbReference type="Proteomes" id="UP001412239">
    <property type="component" value="Unassembled WGS sequence"/>
</dbReference>
<dbReference type="InterPro" id="IPR050062">
    <property type="entry name" value="Pro-tRNA_synthetase"/>
</dbReference>
<dbReference type="EMBL" id="LN890978">
    <property type="protein sequence ID" value="CUS13142.1"/>
    <property type="molecule type" value="Genomic_DNA"/>
</dbReference>
<dbReference type="SUPFAM" id="SSF55681">
    <property type="entry name" value="Class II aaRS and biotin synthetases"/>
    <property type="match status" value="1"/>
</dbReference>
<comment type="catalytic activity">
    <reaction evidence="9">
        <text>tRNA(Pro) + L-proline + ATP = L-prolyl-tRNA(Pro) + AMP + diphosphate</text>
        <dbReference type="Rhea" id="RHEA:14305"/>
        <dbReference type="Rhea" id="RHEA-COMP:9700"/>
        <dbReference type="Rhea" id="RHEA-COMP:9702"/>
        <dbReference type="ChEBI" id="CHEBI:30616"/>
        <dbReference type="ChEBI" id="CHEBI:33019"/>
        <dbReference type="ChEBI" id="CHEBI:60039"/>
        <dbReference type="ChEBI" id="CHEBI:78442"/>
        <dbReference type="ChEBI" id="CHEBI:78532"/>
        <dbReference type="ChEBI" id="CHEBI:456215"/>
        <dbReference type="EC" id="6.1.1.15"/>
    </reaction>
</comment>
<dbReference type="Pfam" id="PF00587">
    <property type="entry name" value="tRNA-synt_2b"/>
    <property type="match status" value="1"/>
</dbReference>
<keyword evidence="6" id="KW-0648">Protein biosynthesis</keyword>
<sequence>MSPKSIQTGLSRTCRLCLYRILSNPSSLKRSLVIDHRNRISNFFVPTGGIAYKKDSQMDVHSTLIRAGYVRQPYSGFFHYLPLGQRVHQKLEQLIDKHMRSVEGASKLALSTISSEELWQSSGRLEKGLSELFRFEDRKESRYLLSPTHEEEITTLVSSLVKSHKQLPLRLYQITRKYRDERRPRLGLMRGREFTMKDLYTFDATEGAALETYREVQGAYKALFEEIGLPYIHVRPILLPPAEHFLTNEKAEADSGNMGGSLSHEYHFPSLSGEDTVISCRNCGYCANEETAQIAPPKPMLDLAVSRIATFHGITKDRKTLINIHYPRYTKATDDGVLNEVHAGRVKSVIRDFDPSVMNALDLWFDAFVGYAHLAEEGSYSRVVNIFDARIPPSHYKDIPPSRFSKMIEKKSMEDFPIPTASITLDDPEFGSSLNLLKTQDGDGCPKCGEGKLEATGAIELGHTFHLGTRYTVPLRADVLNGAGEWKPMVMGCHGIGVSRMIPAIAEVYSDHNGLCWPRVVAPYDVALVHGSVKKNAAVPPKEDIEAVYDVLVSGGLVGGTDVDVILDDRDKDIVWKLKDAVLVGYPIVCIMGKSWVNSRKVEIEVRKTKVKLEVELADLRTVIEGLLKEL</sequence>
<accession>A0A292PZY2</accession>
<evidence type="ECO:0000256" key="4">
    <source>
        <dbReference type="ARBA" id="ARBA00022741"/>
    </source>
</evidence>
<gene>
    <name evidence="11" type="ORF">GSTUAT00002822001</name>
</gene>
<keyword evidence="4" id="KW-0547">Nucleotide-binding</keyword>
<evidence type="ECO:0000256" key="1">
    <source>
        <dbReference type="ARBA" id="ARBA00008226"/>
    </source>
</evidence>
<evidence type="ECO:0000259" key="10">
    <source>
        <dbReference type="PROSITE" id="PS50862"/>
    </source>
</evidence>
<dbReference type="GO" id="GO:0006433">
    <property type="term" value="P:prolyl-tRNA aminoacylation"/>
    <property type="evidence" value="ECO:0007669"/>
    <property type="project" value="InterPro"/>
</dbReference>
<dbReference type="PANTHER" id="PTHR42753">
    <property type="entry name" value="MITOCHONDRIAL RIBOSOME PROTEIN L39/PROLYL-TRNA LIGASE FAMILY MEMBER"/>
    <property type="match status" value="1"/>
</dbReference>
<dbReference type="InterPro" id="IPR002314">
    <property type="entry name" value="aa-tRNA-synt_IIb"/>
</dbReference>
<dbReference type="Gene3D" id="3.40.50.800">
    <property type="entry name" value="Anticodon-binding domain"/>
    <property type="match status" value="1"/>
</dbReference>
<dbReference type="InterPro" id="IPR004154">
    <property type="entry name" value="Anticodon-bd"/>
</dbReference>
<keyword evidence="7" id="KW-0030">Aminoacyl-tRNA synthetase</keyword>
<keyword evidence="12" id="KW-1185">Reference proteome</keyword>
<evidence type="ECO:0000256" key="7">
    <source>
        <dbReference type="ARBA" id="ARBA00023146"/>
    </source>
</evidence>
<dbReference type="AlphaFoldDB" id="A0A292PZY2"/>
<evidence type="ECO:0000313" key="11">
    <source>
        <dbReference type="EMBL" id="CUS13142.1"/>
    </source>
</evidence>
<organism evidence="11 12">
    <name type="scientific">Tuber aestivum</name>
    <name type="common">summer truffle</name>
    <dbReference type="NCBI Taxonomy" id="59557"/>
    <lineage>
        <taxon>Eukaryota</taxon>
        <taxon>Fungi</taxon>
        <taxon>Dikarya</taxon>
        <taxon>Ascomycota</taxon>
        <taxon>Pezizomycotina</taxon>
        <taxon>Pezizomycetes</taxon>
        <taxon>Pezizales</taxon>
        <taxon>Tuberaceae</taxon>
        <taxon>Tuber</taxon>
    </lineage>
</organism>
<dbReference type="GO" id="GO:0005739">
    <property type="term" value="C:mitochondrion"/>
    <property type="evidence" value="ECO:0007669"/>
    <property type="project" value="TreeGrafter"/>
</dbReference>
<feature type="domain" description="Aminoacyl-transfer RNA synthetases class-II family profile" evidence="10">
    <location>
        <begin position="84"/>
        <end position="523"/>
    </location>
</feature>
<comment type="similarity">
    <text evidence="1">Belongs to the class-II aminoacyl-tRNA synthetase family.</text>
</comment>
<dbReference type="InterPro" id="IPR002316">
    <property type="entry name" value="Pro-tRNA-ligase_IIa"/>
</dbReference>
<evidence type="ECO:0000256" key="3">
    <source>
        <dbReference type="ARBA" id="ARBA00022598"/>
    </source>
</evidence>
<dbReference type="InterPro" id="IPR006195">
    <property type="entry name" value="aa-tRNA-synth_II"/>
</dbReference>
<dbReference type="EC" id="6.1.1.15" evidence="2"/>
<dbReference type="InterPro" id="IPR045864">
    <property type="entry name" value="aa-tRNA-synth_II/BPL/LPL"/>
</dbReference>
<protein>
    <recommendedName>
        <fullName evidence="2">proline--tRNA ligase</fullName>
        <ecNumber evidence="2">6.1.1.15</ecNumber>
    </recommendedName>
    <alternativeName>
        <fullName evidence="8">Prolyl-tRNA synthetase</fullName>
    </alternativeName>
</protein>
<evidence type="ECO:0000256" key="2">
    <source>
        <dbReference type="ARBA" id="ARBA00012831"/>
    </source>
</evidence>
<evidence type="ECO:0000313" key="12">
    <source>
        <dbReference type="Proteomes" id="UP001412239"/>
    </source>
</evidence>
<dbReference type="Gene3D" id="3.30.930.10">
    <property type="entry name" value="Bira Bifunctional Protein, Domain 2"/>
    <property type="match status" value="2"/>
</dbReference>
<dbReference type="GO" id="GO:0004827">
    <property type="term" value="F:proline-tRNA ligase activity"/>
    <property type="evidence" value="ECO:0007669"/>
    <property type="project" value="UniProtKB-EC"/>
</dbReference>
<keyword evidence="5" id="KW-0067">ATP-binding</keyword>
<keyword evidence="3" id="KW-0436">Ligase</keyword>
<evidence type="ECO:0000256" key="6">
    <source>
        <dbReference type="ARBA" id="ARBA00022917"/>
    </source>
</evidence>
<evidence type="ECO:0000256" key="8">
    <source>
        <dbReference type="ARBA" id="ARBA00029731"/>
    </source>
</evidence>
<dbReference type="GO" id="GO:0005524">
    <property type="term" value="F:ATP binding"/>
    <property type="evidence" value="ECO:0007669"/>
    <property type="project" value="UniProtKB-KW"/>
</dbReference>
<dbReference type="PROSITE" id="PS50862">
    <property type="entry name" value="AA_TRNA_LIGASE_II"/>
    <property type="match status" value="1"/>
</dbReference>
<dbReference type="PRINTS" id="PR01046">
    <property type="entry name" value="TRNASYNTHPRO"/>
</dbReference>
<dbReference type="InterPro" id="IPR036621">
    <property type="entry name" value="Anticodon-bd_dom_sf"/>
</dbReference>
<evidence type="ECO:0000256" key="5">
    <source>
        <dbReference type="ARBA" id="ARBA00022840"/>
    </source>
</evidence>
<name>A0A292PZY2_9PEZI</name>
<dbReference type="PANTHER" id="PTHR42753:SF2">
    <property type="entry name" value="PROLINE--TRNA LIGASE"/>
    <property type="match status" value="1"/>
</dbReference>
<evidence type="ECO:0000256" key="9">
    <source>
        <dbReference type="ARBA" id="ARBA00047671"/>
    </source>
</evidence>
<dbReference type="Pfam" id="PF03129">
    <property type="entry name" value="HGTP_anticodon"/>
    <property type="match status" value="1"/>
</dbReference>
<proteinExistence type="inferred from homology"/>